<keyword evidence="2 3" id="KW-0663">Pyridoxal phosphate</keyword>
<gene>
    <name evidence="4" type="ORF">HB907_06720</name>
</gene>
<keyword evidence="4" id="KW-0808">Transferase</keyword>
<dbReference type="Gene3D" id="3.90.1150.10">
    <property type="entry name" value="Aspartate Aminotransferase, domain 1"/>
    <property type="match status" value="1"/>
</dbReference>
<dbReference type="InterPro" id="IPR015421">
    <property type="entry name" value="PyrdxlP-dep_Trfase_major"/>
</dbReference>
<protein>
    <submittedName>
        <fullName evidence="4">Aminotransferase class I/II-fold pyridoxal phosphate-dependent enzyme</fullName>
    </submittedName>
</protein>
<name>A0A841ZTN0_9LIST</name>
<feature type="modified residue" description="N6-(pyridoxal phosphate)lysine" evidence="2">
    <location>
        <position position="188"/>
    </location>
</feature>
<dbReference type="PIRSF" id="PIRSF000390">
    <property type="entry name" value="PLP_StrS"/>
    <property type="match status" value="1"/>
</dbReference>
<dbReference type="GO" id="GO:0030170">
    <property type="term" value="F:pyridoxal phosphate binding"/>
    <property type="evidence" value="ECO:0007669"/>
    <property type="project" value="TreeGrafter"/>
</dbReference>
<dbReference type="GO" id="GO:0008483">
    <property type="term" value="F:transaminase activity"/>
    <property type="evidence" value="ECO:0007669"/>
    <property type="project" value="UniProtKB-KW"/>
</dbReference>
<dbReference type="Gene3D" id="3.40.640.10">
    <property type="entry name" value="Type I PLP-dependent aspartate aminotransferase-like (Major domain)"/>
    <property type="match status" value="1"/>
</dbReference>
<sequence length="378" mass="41836">MKKIPLAIPHMSGNEMAYIEHAFNTNWIAPVGPNVDLFEKKISSYTLSHVAATSSGTAAIHLALIVLGVTAGDHVFCPSFTFSASANPIHYQGAEAVFIDSEIISWNMSPVALEKALLDAKKRNKLPKAVIVTHIYGQPAKMTEILEITEAYGVPVIEDAAESLGSTYKGMQTGTIGSLGIYSFNGNKIITTSGGGMLVSQNETLIQEAKFLSEQAKEPAPYYQHEKIGYNYRLSNISAGIGCGQIEVLDERIMQKRCIFAMYQEAFSELNFQQELPDTFSNRWLTAIQSERLNPLLLKNKLGSEGIEGRLLWKPLHMQPVYKSNSFYSERNTGEKSSAQILFETGFCLPSATQMTQDEQWSVIQKVSEFMELKGNII</sequence>
<dbReference type="PANTHER" id="PTHR30244:SF34">
    <property type="entry name" value="DTDP-4-AMINO-4,6-DIDEOXYGALACTOSE TRANSAMINASE"/>
    <property type="match status" value="1"/>
</dbReference>
<evidence type="ECO:0000313" key="5">
    <source>
        <dbReference type="Proteomes" id="UP000586951"/>
    </source>
</evidence>
<evidence type="ECO:0000256" key="3">
    <source>
        <dbReference type="RuleBase" id="RU004508"/>
    </source>
</evidence>
<dbReference type="InterPro" id="IPR015424">
    <property type="entry name" value="PyrdxlP-dep_Trfase"/>
</dbReference>
<dbReference type="GO" id="GO:0000271">
    <property type="term" value="P:polysaccharide biosynthetic process"/>
    <property type="evidence" value="ECO:0007669"/>
    <property type="project" value="TreeGrafter"/>
</dbReference>
<dbReference type="AlphaFoldDB" id="A0A841ZTN0"/>
<evidence type="ECO:0000313" key="4">
    <source>
        <dbReference type="EMBL" id="MBC1565091.1"/>
    </source>
</evidence>
<keyword evidence="4" id="KW-0032">Aminotransferase</keyword>
<evidence type="ECO:0000256" key="1">
    <source>
        <dbReference type="PIRSR" id="PIRSR000390-1"/>
    </source>
</evidence>
<reference evidence="4 5" key="1">
    <citation type="submission" date="2020-03" db="EMBL/GenBank/DDBJ databases">
        <title>Soil Listeria distribution.</title>
        <authorList>
            <person name="Liao J."/>
            <person name="Wiedmann M."/>
        </authorList>
    </citation>
    <scope>NUCLEOTIDE SEQUENCE [LARGE SCALE GENOMIC DNA]</scope>
    <source>
        <strain evidence="4 5">FSL L7-1427</strain>
    </source>
</reference>
<dbReference type="InterPro" id="IPR000653">
    <property type="entry name" value="DegT/StrS_aminotransferase"/>
</dbReference>
<dbReference type="Proteomes" id="UP000586951">
    <property type="component" value="Unassembled WGS sequence"/>
</dbReference>
<accession>A0A841ZTN0</accession>
<proteinExistence type="inferred from homology"/>
<dbReference type="PANTHER" id="PTHR30244">
    <property type="entry name" value="TRANSAMINASE"/>
    <property type="match status" value="1"/>
</dbReference>
<dbReference type="EMBL" id="JAARRU010000002">
    <property type="protein sequence ID" value="MBC1565091.1"/>
    <property type="molecule type" value="Genomic_DNA"/>
</dbReference>
<dbReference type="RefSeq" id="WP_185417187.1">
    <property type="nucleotide sequence ID" value="NZ_JAARRU010000002.1"/>
</dbReference>
<organism evidence="4 5">
    <name type="scientific">Listeria booriae</name>
    <dbReference type="NCBI Taxonomy" id="1552123"/>
    <lineage>
        <taxon>Bacteria</taxon>
        <taxon>Bacillati</taxon>
        <taxon>Bacillota</taxon>
        <taxon>Bacilli</taxon>
        <taxon>Bacillales</taxon>
        <taxon>Listeriaceae</taxon>
        <taxon>Listeria</taxon>
    </lineage>
</organism>
<dbReference type="InterPro" id="IPR015422">
    <property type="entry name" value="PyrdxlP-dep_Trfase_small"/>
</dbReference>
<comment type="similarity">
    <text evidence="3">Belongs to the DegT/DnrJ/EryC1 family.</text>
</comment>
<dbReference type="SUPFAM" id="SSF53383">
    <property type="entry name" value="PLP-dependent transferases"/>
    <property type="match status" value="1"/>
</dbReference>
<dbReference type="CDD" id="cd00616">
    <property type="entry name" value="AHBA_syn"/>
    <property type="match status" value="1"/>
</dbReference>
<dbReference type="Pfam" id="PF01041">
    <property type="entry name" value="DegT_DnrJ_EryC1"/>
    <property type="match status" value="1"/>
</dbReference>
<feature type="active site" description="Proton acceptor" evidence="1">
    <location>
        <position position="188"/>
    </location>
</feature>
<comment type="caution">
    <text evidence="4">The sequence shown here is derived from an EMBL/GenBank/DDBJ whole genome shotgun (WGS) entry which is preliminary data.</text>
</comment>
<evidence type="ECO:0000256" key="2">
    <source>
        <dbReference type="PIRSR" id="PIRSR000390-2"/>
    </source>
</evidence>